<organism evidence="2 3">
    <name type="scientific">Streptomyces pulveraceus</name>
    <dbReference type="NCBI Taxonomy" id="68258"/>
    <lineage>
        <taxon>Bacteria</taxon>
        <taxon>Bacillati</taxon>
        <taxon>Actinomycetota</taxon>
        <taxon>Actinomycetes</taxon>
        <taxon>Kitasatosporales</taxon>
        <taxon>Streptomycetaceae</taxon>
        <taxon>Streptomyces</taxon>
    </lineage>
</organism>
<evidence type="ECO:0000313" key="2">
    <source>
        <dbReference type="EMBL" id="MFC5916776.1"/>
    </source>
</evidence>
<sequence>MRTASTRPGTPVRRHLRRLTRSGTVLAATTLLAVGAAGQSWASTPILRWTTNAPTPVTTLTLPMAVDSAPDASGIYFAYYTTLESGTRPYAGFQPKPVDANGTRVLQAVFSSFNADATTTDDHCTYGADGGAGVSCAVRFPYTPGTMYSLVLERASVSGATQLMTGDVVETATGAPVAHIGSFGLPAASGRFKNADQGFIEPYLSAGCGQRVTVTYGTPVGTEAGVAHTGSLPTVTDPSSGSCLSTTSRTTSRGQQVTVVGDAAPTASPTTNRTNRTN</sequence>
<accession>A0ABW1GTF8</accession>
<dbReference type="EMBL" id="JBHSPU010000022">
    <property type="protein sequence ID" value="MFC5916776.1"/>
    <property type="molecule type" value="Genomic_DNA"/>
</dbReference>
<evidence type="ECO:0000313" key="3">
    <source>
        <dbReference type="Proteomes" id="UP001596200"/>
    </source>
</evidence>
<feature type="compositionally biased region" description="Low complexity" evidence="1">
    <location>
        <begin position="239"/>
        <end position="254"/>
    </location>
</feature>
<name>A0ABW1GTF8_9ACTN</name>
<protein>
    <submittedName>
        <fullName evidence="2">Uncharacterized protein</fullName>
    </submittedName>
</protein>
<evidence type="ECO:0000256" key="1">
    <source>
        <dbReference type="SAM" id="MobiDB-lite"/>
    </source>
</evidence>
<reference evidence="3" key="1">
    <citation type="journal article" date="2019" name="Int. J. Syst. Evol. Microbiol.">
        <title>The Global Catalogue of Microorganisms (GCM) 10K type strain sequencing project: providing services to taxonomists for standard genome sequencing and annotation.</title>
        <authorList>
            <consortium name="The Broad Institute Genomics Platform"/>
            <consortium name="The Broad Institute Genome Sequencing Center for Infectious Disease"/>
            <person name="Wu L."/>
            <person name="Ma J."/>
        </authorList>
    </citation>
    <scope>NUCLEOTIDE SEQUENCE [LARGE SCALE GENOMIC DNA]</scope>
    <source>
        <strain evidence="3">JCM 4147</strain>
    </source>
</reference>
<gene>
    <name evidence="2" type="ORF">ACFP1B_25615</name>
</gene>
<feature type="region of interest" description="Disordered" evidence="1">
    <location>
        <begin position="227"/>
        <end position="255"/>
    </location>
</feature>
<dbReference type="RefSeq" id="WP_344515599.1">
    <property type="nucleotide sequence ID" value="NZ_BAAATU010000034.1"/>
</dbReference>
<proteinExistence type="predicted"/>
<keyword evidence="3" id="KW-1185">Reference proteome</keyword>
<dbReference type="Proteomes" id="UP001596200">
    <property type="component" value="Unassembled WGS sequence"/>
</dbReference>
<comment type="caution">
    <text evidence="2">The sequence shown here is derived from an EMBL/GenBank/DDBJ whole genome shotgun (WGS) entry which is preliminary data.</text>
</comment>